<dbReference type="EMBL" id="VJMJ01000375">
    <property type="protein sequence ID" value="KAF0721642.1"/>
    <property type="molecule type" value="Genomic_DNA"/>
</dbReference>
<comment type="caution">
    <text evidence="1">The sequence shown here is derived from an EMBL/GenBank/DDBJ whole genome shotgun (WGS) entry which is preliminary data.</text>
</comment>
<organism evidence="1 2">
    <name type="scientific">Aphanomyces euteiches</name>
    <dbReference type="NCBI Taxonomy" id="100861"/>
    <lineage>
        <taxon>Eukaryota</taxon>
        <taxon>Sar</taxon>
        <taxon>Stramenopiles</taxon>
        <taxon>Oomycota</taxon>
        <taxon>Saprolegniomycetes</taxon>
        <taxon>Saprolegniales</taxon>
        <taxon>Verrucalvaceae</taxon>
        <taxon>Aphanomyces</taxon>
    </lineage>
</organism>
<evidence type="ECO:0000313" key="2">
    <source>
        <dbReference type="Proteomes" id="UP000481153"/>
    </source>
</evidence>
<accession>A0A6G0W3R9</accession>
<proteinExistence type="predicted"/>
<dbReference type="Proteomes" id="UP000481153">
    <property type="component" value="Unassembled WGS sequence"/>
</dbReference>
<gene>
    <name evidence="1" type="ORF">Ae201684_019014</name>
</gene>
<keyword evidence="2" id="KW-1185">Reference proteome</keyword>
<protein>
    <submittedName>
        <fullName evidence="1">Uncharacterized protein</fullName>
    </submittedName>
</protein>
<sequence>MMSHEGTTTDLITTTAATLTTHTMAVVAAVEAAAVAGLNRVKTTAAAANTHPLVVATATHGHLNMGGEICHLKQPVAKMQFNTVVGSYQLFLKPEKQRGSSD</sequence>
<reference evidence="1 2" key="1">
    <citation type="submission" date="2019-07" db="EMBL/GenBank/DDBJ databases">
        <title>Genomics analysis of Aphanomyces spp. identifies a new class of oomycete effector associated with host adaptation.</title>
        <authorList>
            <person name="Gaulin E."/>
        </authorList>
    </citation>
    <scope>NUCLEOTIDE SEQUENCE [LARGE SCALE GENOMIC DNA]</scope>
    <source>
        <strain evidence="1 2">ATCC 201684</strain>
    </source>
</reference>
<dbReference type="AlphaFoldDB" id="A0A6G0W3R9"/>
<evidence type="ECO:0000313" key="1">
    <source>
        <dbReference type="EMBL" id="KAF0721642.1"/>
    </source>
</evidence>
<dbReference type="VEuPathDB" id="FungiDB:AeMF1_021610"/>
<name>A0A6G0W3R9_9STRA</name>